<dbReference type="AlphaFoldDB" id="A0A9Q2FI88"/>
<dbReference type="GO" id="GO:0022857">
    <property type="term" value="F:transmembrane transporter activity"/>
    <property type="evidence" value="ECO:0007669"/>
    <property type="project" value="InterPro"/>
</dbReference>
<proteinExistence type="inferred from homology"/>
<keyword evidence="8 11" id="KW-0472">Membrane</keyword>
<dbReference type="InterPro" id="IPR036259">
    <property type="entry name" value="MFS_trans_sf"/>
</dbReference>
<feature type="transmembrane region" description="Helical" evidence="11">
    <location>
        <begin position="354"/>
        <end position="373"/>
    </location>
</feature>
<evidence type="ECO:0000256" key="4">
    <source>
        <dbReference type="ARBA" id="ARBA00022475"/>
    </source>
</evidence>
<feature type="transmembrane region" description="Helical" evidence="11">
    <location>
        <begin position="394"/>
        <end position="414"/>
    </location>
</feature>
<evidence type="ECO:0000256" key="3">
    <source>
        <dbReference type="ARBA" id="ARBA00022448"/>
    </source>
</evidence>
<keyword evidence="10" id="KW-0175">Coiled coil</keyword>
<feature type="transmembrane region" description="Helical" evidence="11">
    <location>
        <begin position="118"/>
        <end position="140"/>
    </location>
</feature>
<organism evidence="13 14">
    <name type="scientific">Gluconobacter japonicus</name>
    <dbReference type="NCBI Taxonomy" id="376620"/>
    <lineage>
        <taxon>Bacteria</taxon>
        <taxon>Pseudomonadati</taxon>
        <taxon>Pseudomonadota</taxon>
        <taxon>Alphaproteobacteria</taxon>
        <taxon>Acetobacterales</taxon>
        <taxon>Acetobacteraceae</taxon>
        <taxon>Gluconobacter</taxon>
    </lineage>
</organism>
<dbReference type="PANTHER" id="PTHR48020:SF12">
    <property type="entry name" value="PROTON MYO-INOSITOL COTRANSPORTER"/>
    <property type="match status" value="1"/>
</dbReference>
<dbReference type="GO" id="GO:0005886">
    <property type="term" value="C:plasma membrane"/>
    <property type="evidence" value="ECO:0007669"/>
    <property type="project" value="UniProtKB-SubCell"/>
</dbReference>
<reference evidence="13" key="2">
    <citation type="submission" date="2020-11" db="EMBL/GenBank/DDBJ databases">
        <title>Description of novel Gluconobacter species.</title>
        <authorList>
            <person name="Cleenwerck I."/>
            <person name="Cnockaert M."/>
            <person name="Borremans W."/>
            <person name="Wieme A.D."/>
            <person name="De Vuyst L."/>
            <person name="Vandamme P."/>
        </authorList>
    </citation>
    <scope>NUCLEOTIDE SEQUENCE</scope>
    <source>
        <strain evidence="13">R71697</strain>
    </source>
</reference>
<keyword evidence="3 9" id="KW-0813">Transport</keyword>
<feature type="transmembrane region" description="Helical" evidence="11">
    <location>
        <begin position="426"/>
        <end position="445"/>
    </location>
</feature>
<comment type="subcellular location">
    <subcellularLocation>
        <location evidence="1">Cell membrane</location>
        <topology evidence="1">Multi-pass membrane protein</topology>
    </subcellularLocation>
</comment>
<dbReference type="InterPro" id="IPR005829">
    <property type="entry name" value="Sugar_transporter_CS"/>
</dbReference>
<evidence type="ECO:0000259" key="12">
    <source>
        <dbReference type="PROSITE" id="PS50850"/>
    </source>
</evidence>
<evidence type="ECO:0000256" key="11">
    <source>
        <dbReference type="SAM" id="Phobius"/>
    </source>
</evidence>
<feature type="transmembrane region" description="Helical" evidence="11">
    <location>
        <begin position="65"/>
        <end position="82"/>
    </location>
</feature>
<dbReference type="Pfam" id="PF00083">
    <property type="entry name" value="Sugar_tr"/>
    <property type="match status" value="1"/>
</dbReference>
<dbReference type="PROSITE" id="PS00216">
    <property type="entry name" value="SUGAR_TRANSPORT_1"/>
    <property type="match status" value="1"/>
</dbReference>
<dbReference type="InterPro" id="IPR005828">
    <property type="entry name" value="MFS_sugar_transport-like"/>
</dbReference>
<feature type="domain" description="Major facilitator superfamily (MFS) profile" evidence="12">
    <location>
        <begin position="27"/>
        <end position="449"/>
    </location>
</feature>
<comment type="caution">
    <text evidence="13">The sequence shown here is derived from an EMBL/GenBank/DDBJ whole genome shotgun (WGS) entry which is preliminary data.</text>
</comment>
<comment type="similarity">
    <text evidence="2 9">Belongs to the major facilitator superfamily. Sugar transporter (TC 2.A.1.1) family.</text>
</comment>
<feature type="transmembrane region" description="Helical" evidence="11">
    <location>
        <begin position="181"/>
        <end position="202"/>
    </location>
</feature>
<feature type="transmembrane region" description="Helical" evidence="11">
    <location>
        <begin position="262"/>
        <end position="285"/>
    </location>
</feature>
<reference evidence="13" key="1">
    <citation type="submission" date="2020-04" db="EMBL/GenBank/DDBJ databases">
        <authorList>
            <person name="Sombolestani A."/>
        </authorList>
    </citation>
    <scope>NUCLEOTIDE SEQUENCE</scope>
    <source>
        <strain evidence="13">R71697</strain>
    </source>
</reference>
<feature type="transmembrane region" description="Helical" evidence="11">
    <location>
        <begin position="297"/>
        <end position="320"/>
    </location>
</feature>
<dbReference type="RefSeq" id="WP_194257476.1">
    <property type="nucleotide sequence ID" value="NZ_JABCQN010000001.1"/>
</dbReference>
<evidence type="ECO:0000256" key="2">
    <source>
        <dbReference type="ARBA" id="ARBA00010992"/>
    </source>
</evidence>
<keyword evidence="4" id="KW-1003">Cell membrane</keyword>
<evidence type="ECO:0000256" key="10">
    <source>
        <dbReference type="SAM" id="Coils"/>
    </source>
</evidence>
<evidence type="ECO:0000256" key="5">
    <source>
        <dbReference type="ARBA" id="ARBA00022597"/>
    </source>
</evidence>
<dbReference type="InterPro" id="IPR003663">
    <property type="entry name" value="Sugar/inositol_transpt"/>
</dbReference>
<gene>
    <name evidence="13" type="ORF">HKD32_02770</name>
</gene>
<evidence type="ECO:0000256" key="9">
    <source>
        <dbReference type="RuleBase" id="RU003346"/>
    </source>
</evidence>
<name>A0A9Q2FI88_GLUJA</name>
<dbReference type="NCBIfam" id="TIGR00879">
    <property type="entry name" value="SP"/>
    <property type="match status" value="1"/>
</dbReference>
<dbReference type="PANTHER" id="PTHR48020">
    <property type="entry name" value="PROTON MYO-INOSITOL COTRANSPORTER"/>
    <property type="match status" value="1"/>
</dbReference>
<evidence type="ECO:0000256" key="7">
    <source>
        <dbReference type="ARBA" id="ARBA00022989"/>
    </source>
</evidence>
<evidence type="ECO:0000313" key="14">
    <source>
        <dbReference type="Proteomes" id="UP000661006"/>
    </source>
</evidence>
<feature type="transmembrane region" description="Helical" evidence="11">
    <location>
        <begin position="24"/>
        <end position="45"/>
    </location>
</feature>
<keyword evidence="7 11" id="KW-1133">Transmembrane helix</keyword>
<feature type="transmembrane region" description="Helical" evidence="11">
    <location>
        <begin position="327"/>
        <end position="348"/>
    </location>
</feature>
<dbReference type="PRINTS" id="PR00171">
    <property type="entry name" value="SUGRTRNSPORT"/>
</dbReference>
<keyword evidence="5" id="KW-0762">Sugar transport</keyword>
<evidence type="ECO:0000313" key="13">
    <source>
        <dbReference type="EMBL" id="MBF0869784.1"/>
    </source>
</evidence>
<feature type="transmembrane region" description="Helical" evidence="11">
    <location>
        <begin position="152"/>
        <end position="169"/>
    </location>
</feature>
<dbReference type="PROSITE" id="PS50850">
    <property type="entry name" value="MFS"/>
    <property type="match status" value="1"/>
</dbReference>
<dbReference type="Proteomes" id="UP000661006">
    <property type="component" value="Unassembled WGS sequence"/>
</dbReference>
<dbReference type="InterPro" id="IPR020846">
    <property type="entry name" value="MFS_dom"/>
</dbReference>
<sequence length="491" mass="53540">MSSTLPEQSGGTVQDRVQQGRRNAFLFAGAAGLAGLMFGLDTGVIAGALKFLGQDLKANDRALEWIVSSLMLGAAAGSLLAIPLSHHRGRRGAMFYAGLLFLLGTALCSLTSSIPVMILGRVCLGLGVGFASFSAPLYIAEITEKSRRGKMISMYQLVITAGMLLALLSDSLLSYGGHWRWMLGILAVPTVVFILATMQVPYSPRWLAMRGRRKEAHTVLQQVRGSKQHATEELNRIEENLRKTEGNGFAFLKSSPGFRKTFTLGIGLQVFQQFAGINILMYYAPHILEHLGFSTSAAVWCTTLLGLANIVSTFGAILLIDRWGRRPLLLVSTVVASLSLAIFGTLLYLHVGGVFGQIAIVSLLVLFILGYAFGEGPIPWTMCTEIQPLQGRTLAIACSTFANWMTNWLISNVFLSVMGAIHDYGVFWLLAGFNAVFFLIGYFFVPETKDCSLEEIEDRLKAGFPLREIGQPSRLKADTAMVVQERDSLPV</sequence>
<accession>A0A9Q2FI88</accession>
<dbReference type="Gene3D" id="1.20.1250.20">
    <property type="entry name" value="MFS general substrate transporter like domains"/>
    <property type="match status" value="1"/>
</dbReference>
<feature type="coiled-coil region" evidence="10">
    <location>
        <begin position="220"/>
        <end position="247"/>
    </location>
</feature>
<feature type="transmembrane region" description="Helical" evidence="11">
    <location>
        <begin position="94"/>
        <end position="112"/>
    </location>
</feature>
<keyword evidence="6 11" id="KW-0812">Transmembrane</keyword>
<protein>
    <submittedName>
        <fullName evidence="13">Sugar porter family MFS transporter</fullName>
    </submittedName>
</protein>
<dbReference type="GeneID" id="81473605"/>
<evidence type="ECO:0000256" key="6">
    <source>
        <dbReference type="ARBA" id="ARBA00022692"/>
    </source>
</evidence>
<dbReference type="FunFam" id="1.20.1250.20:FF:000218">
    <property type="entry name" value="facilitated trehalose transporter Tret1"/>
    <property type="match status" value="1"/>
</dbReference>
<dbReference type="EMBL" id="JABCQN010000001">
    <property type="protein sequence ID" value="MBF0869784.1"/>
    <property type="molecule type" value="Genomic_DNA"/>
</dbReference>
<evidence type="ECO:0000256" key="1">
    <source>
        <dbReference type="ARBA" id="ARBA00004651"/>
    </source>
</evidence>
<evidence type="ECO:0000256" key="8">
    <source>
        <dbReference type="ARBA" id="ARBA00023136"/>
    </source>
</evidence>
<dbReference type="SUPFAM" id="SSF103473">
    <property type="entry name" value="MFS general substrate transporter"/>
    <property type="match status" value="1"/>
</dbReference>
<dbReference type="InterPro" id="IPR050814">
    <property type="entry name" value="Myo-inositol_Transporter"/>
</dbReference>